<protein>
    <recommendedName>
        <fullName evidence="4">DUF2927 domain-containing protein</fullName>
    </recommendedName>
</protein>
<dbReference type="InterPro" id="IPR021323">
    <property type="entry name" value="DUF2927"/>
</dbReference>
<gene>
    <name evidence="2" type="ORF">ROA7745_02742</name>
</gene>
<keyword evidence="3" id="KW-1185">Reference proteome</keyword>
<dbReference type="OrthoDB" id="7842018at2"/>
<evidence type="ECO:0000256" key="1">
    <source>
        <dbReference type="SAM" id="SignalP"/>
    </source>
</evidence>
<proteinExistence type="predicted"/>
<name>A0A1X7BUL0_9RHOB</name>
<dbReference type="RefSeq" id="WP_085800859.1">
    <property type="nucleotide sequence ID" value="NZ_FWXB01000010.1"/>
</dbReference>
<evidence type="ECO:0008006" key="4">
    <source>
        <dbReference type="Google" id="ProtNLM"/>
    </source>
</evidence>
<dbReference type="AlphaFoldDB" id="A0A1X7BUL0"/>
<feature type="signal peptide" evidence="1">
    <location>
        <begin position="1"/>
        <end position="23"/>
    </location>
</feature>
<evidence type="ECO:0000313" key="2">
    <source>
        <dbReference type="EMBL" id="SMC12909.1"/>
    </source>
</evidence>
<reference evidence="2 3" key="1">
    <citation type="submission" date="2017-03" db="EMBL/GenBank/DDBJ databases">
        <authorList>
            <person name="Afonso C.L."/>
            <person name="Miller P.J."/>
            <person name="Scott M.A."/>
            <person name="Spackman E."/>
            <person name="Goraichik I."/>
            <person name="Dimitrov K.M."/>
            <person name="Suarez D.L."/>
            <person name="Swayne D.E."/>
        </authorList>
    </citation>
    <scope>NUCLEOTIDE SEQUENCE [LARGE SCALE GENOMIC DNA]</scope>
    <source>
        <strain evidence="2 3">CECT 7745</strain>
    </source>
</reference>
<feature type="chain" id="PRO_5013276351" description="DUF2927 domain-containing protein" evidence="1">
    <location>
        <begin position="24"/>
        <end position="268"/>
    </location>
</feature>
<evidence type="ECO:0000313" key="3">
    <source>
        <dbReference type="Proteomes" id="UP000193224"/>
    </source>
</evidence>
<dbReference type="EMBL" id="FWXB01000010">
    <property type="protein sequence ID" value="SMC12909.1"/>
    <property type="molecule type" value="Genomic_DNA"/>
</dbReference>
<keyword evidence="1" id="KW-0732">Signal</keyword>
<sequence length="268" mass="29738">MHRLLSVVLTAALSLAGWGSTHAAADDLSDARIIVTAKSDTVKKWHYAPRFVVVHDQAVDQSAFAEVTDFIASATGLPVKPPTFVNLTEEGFDPRFYTASRYSPRNTGTGQMTSDLLIAQKQDLKLSANIFVFMVSPHLASHFIALTSYGRFTGNLTRSYVQGDGPCYFKVLSNGESIHFGTILIAPTINPDLQRACIYEEMVQAMGLMNDAQDSTYFTFDNLPENKPRDYDQRLLEALYDPRIRNGDEVDQVLDIYASLGTEALVRQ</sequence>
<organism evidence="2 3">
    <name type="scientific">Roseovarius aestuarii</name>
    <dbReference type="NCBI Taxonomy" id="475083"/>
    <lineage>
        <taxon>Bacteria</taxon>
        <taxon>Pseudomonadati</taxon>
        <taxon>Pseudomonadota</taxon>
        <taxon>Alphaproteobacteria</taxon>
        <taxon>Rhodobacterales</taxon>
        <taxon>Roseobacteraceae</taxon>
        <taxon>Roseovarius</taxon>
    </lineage>
</organism>
<accession>A0A1X7BUL0</accession>
<dbReference type="Proteomes" id="UP000193224">
    <property type="component" value="Unassembled WGS sequence"/>
</dbReference>
<dbReference type="Pfam" id="PF11150">
    <property type="entry name" value="DUF2927"/>
    <property type="match status" value="1"/>
</dbReference>